<dbReference type="GO" id="GO:0006538">
    <property type="term" value="P:L-glutamate catabolic process"/>
    <property type="evidence" value="ECO:0007669"/>
    <property type="project" value="TreeGrafter"/>
</dbReference>
<dbReference type="GO" id="GO:0004352">
    <property type="term" value="F:glutamate dehydrogenase (NAD+) activity"/>
    <property type="evidence" value="ECO:0007669"/>
    <property type="project" value="TreeGrafter"/>
</dbReference>
<evidence type="ECO:0000259" key="2">
    <source>
        <dbReference type="SMART" id="SM00839"/>
    </source>
</evidence>
<dbReference type="SUPFAM" id="SSF51735">
    <property type="entry name" value="NAD(P)-binding Rossmann-fold domains"/>
    <property type="match status" value="1"/>
</dbReference>
<dbReference type="InterPro" id="IPR006096">
    <property type="entry name" value="Glu/Leu/Phe/Val/Trp_DH_C"/>
</dbReference>
<dbReference type="PANTHER" id="PTHR11606">
    <property type="entry name" value="GLUTAMATE DEHYDROGENASE"/>
    <property type="match status" value="1"/>
</dbReference>
<comment type="caution">
    <text evidence="3">The sequence shown here is derived from an EMBL/GenBank/DDBJ whole genome shotgun (WGS) entry which is preliminary data.</text>
</comment>
<organism evidence="3">
    <name type="scientific">sediment metagenome</name>
    <dbReference type="NCBI Taxonomy" id="749907"/>
    <lineage>
        <taxon>unclassified sequences</taxon>
        <taxon>metagenomes</taxon>
        <taxon>ecological metagenomes</taxon>
    </lineage>
</organism>
<dbReference type="Pfam" id="PF00208">
    <property type="entry name" value="ELFV_dehydrog"/>
    <property type="match status" value="1"/>
</dbReference>
<dbReference type="PANTHER" id="PTHR11606:SF13">
    <property type="entry name" value="GLUTAMATE DEHYDROGENASE 1, MITOCHONDRIAL"/>
    <property type="match status" value="1"/>
</dbReference>
<dbReference type="AlphaFoldDB" id="D9PFN8"/>
<sequence length="168" mass="18475">NGMEFEKLAEVKKLTGSVVNFKPGNVLPGKDILNVAADILITAAVPDLITMADVEKIKFRLIVEGSNIPARPEVEEALHKRGVLVIPDFVANAGGVISSYVEYTGGTEKEMFKMVESKVRRNTQIVLQSAKEEKVSPREASQRVAQRRVLAKCKICIHPEPAKQAKPR</sequence>
<dbReference type="Gene3D" id="3.40.50.720">
    <property type="entry name" value="NAD(P)-binding Rossmann-like Domain"/>
    <property type="match status" value="1"/>
</dbReference>
<gene>
    <name evidence="3" type="ORF">LDC_0324</name>
</gene>
<dbReference type="EMBL" id="ADZX01000098">
    <property type="protein sequence ID" value="EFK97627.1"/>
    <property type="molecule type" value="Genomic_DNA"/>
</dbReference>
<name>D9PFN8_9ZZZZ</name>
<feature type="domain" description="Glutamate/phenylalanine/leucine/valine/L-tryptophan dehydrogenase C-terminal" evidence="2">
    <location>
        <begin position="1"/>
        <end position="152"/>
    </location>
</feature>
<reference evidence="3" key="1">
    <citation type="submission" date="2010-07" db="EMBL/GenBank/DDBJ databases">
        <authorList>
            <consortium name="CONSOLIDER consortium CSD2007-00005"/>
            <person name="Guazzaroni M.-E."/>
            <person name="Richter M."/>
            <person name="Garcia-Salamanca A."/>
            <person name="Yarza P."/>
            <person name="Ferrer M."/>
        </authorList>
    </citation>
    <scope>NUCLEOTIDE SEQUENCE</scope>
</reference>
<dbReference type="InterPro" id="IPR036291">
    <property type="entry name" value="NAD(P)-bd_dom_sf"/>
</dbReference>
<feature type="non-terminal residue" evidence="3">
    <location>
        <position position="1"/>
    </location>
</feature>
<dbReference type="SMART" id="SM00839">
    <property type="entry name" value="ELFV_dehydrog"/>
    <property type="match status" value="1"/>
</dbReference>
<keyword evidence="1 3" id="KW-0560">Oxidoreductase</keyword>
<protein>
    <submittedName>
        <fullName evidence="3">Protein containing Glutamate/phenylalanine/leucine/valine dehydrogenase, C-terminal domain</fullName>
        <ecNumber evidence="3">1.4.1.-</ecNumber>
    </submittedName>
</protein>
<dbReference type="EC" id="1.4.1.-" evidence="3"/>
<accession>D9PFN8</accession>
<evidence type="ECO:0000256" key="1">
    <source>
        <dbReference type="ARBA" id="ARBA00023002"/>
    </source>
</evidence>
<proteinExistence type="predicted"/>
<evidence type="ECO:0000313" key="3">
    <source>
        <dbReference type="EMBL" id="EFK97627.1"/>
    </source>
</evidence>
<reference evidence="3" key="2">
    <citation type="journal article" date="2011" name="Microb. Ecol.">
        <title>Taxonomic and Functional Metagenomic Profiling of the Microbial Community in the Anoxic Sediment of a Sub-saline Shallow Lake (Laguna de Carrizo, Central Spain).</title>
        <authorList>
            <person name="Ferrer M."/>
            <person name="Guazzaroni M.E."/>
            <person name="Richter M."/>
            <person name="Garcia-Salamanca A."/>
            <person name="Yarza P."/>
            <person name="Suarez-Suarez A."/>
            <person name="Solano J."/>
            <person name="Alcaide M."/>
            <person name="van Dillewijn P."/>
            <person name="Molina-Henares M.A."/>
            <person name="Lopez-Cortes N."/>
            <person name="Al-Ramahi Y."/>
            <person name="Guerrero C."/>
            <person name="Acosta A."/>
            <person name="de Eugenio L.I."/>
            <person name="Martinez V."/>
            <person name="Marques S."/>
            <person name="Rojo F."/>
            <person name="Santero E."/>
            <person name="Genilloud O."/>
            <person name="Perez-Perez J."/>
            <person name="Rossello-Mora R."/>
            <person name="Ramos J.L."/>
        </authorList>
    </citation>
    <scope>NUCLEOTIDE SEQUENCE</scope>
</reference>